<reference evidence="1" key="1">
    <citation type="journal article" date="2017" name="Nature">
        <title>The sunflower genome provides insights into oil metabolism, flowering and Asterid evolution.</title>
        <authorList>
            <person name="Badouin H."/>
            <person name="Gouzy J."/>
            <person name="Grassa C.J."/>
            <person name="Murat F."/>
            <person name="Staton S.E."/>
            <person name="Cottret L."/>
            <person name="Lelandais-Briere C."/>
            <person name="Owens G.L."/>
            <person name="Carrere S."/>
            <person name="Mayjonade B."/>
            <person name="Legrand L."/>
            <person name="Gill N."/>
            <person name="Kane N.C."/>
            <person name="Bowers J.E."/>
            <person name="Hubner S."/>
            <person name="Bellec A."/>
            <person name="Berard A."/>
            <person name="Berges H."/>
            <person name="Blanchet N."/>
            <person name="Boniface M.C."/>
            <person name="Brunel D."/>
            <person name="Catrice O."/>
            <person name="Chaidir N."/>
            <person name="Claudel C."/>
            <person name="Donnadieu C."/>
            <person name="Faraut T."/>
            <person name="Fievet G."/>
            <person name="Helmstetter N."/>
            <person name="King M."/>
            <person name="Knapp S.J."/>
            <person name="Lai Z."/>
            <person name="Le Paslier M.C."/>
            <person name="Lippi Y."/>
            <person name="Lorenzon L."/>
            <person name="Mandel J.R."/>
            <person name="Marage G."/>
            <person name="Marchand G."/>
            <person name="Marquand E."/>
            <person name="Bret-Mestries E."/>
            <person name="Morien E."/>
            <person name="Nambeesan S."/>
            <person name="Nguyen T."/>
            <person name="Pegot-Espagnet P."/>
            <person name="Pouilly N."/>
            <person name="Raftis F."/>
            <person name="Sallet E."/>
            <person name="Schiex T."/>
            <person name="Thomas J."/>
            <person name="Vandecasteele C."/>
            <person name="Vares D."/>
            <person name="Vear F."/>
            <person name="Vautrin S."/>
            <person name="Crespi M."/>
            <person name="Mangin B."/>
            <person name="Burke J.M."/>
            <person name="Salse J."/>
            <person name="Munos S."/>
            <person name="Vincourt P."/>
            <person name="Rieseberg L.H."/>
            <person name="Langlade N.B."/>
        </authorList>
    </citation>
    <scope>NUCLEOTIDE SEQUENCE</scope>
    <source>
        <tissue evidence="1">Leaves</tissue>
    </source>
</reference>
<name>A0A9K3DJQ8_HELAN</name>
<evidence type="ECO:0000313" key="2">
    <source>
        <dbReference type="Proteomes" id="UP000215914"/>
    </source>
</evidence>
<proteinExistence type="predicted"/>
<dbReference type="EMBL" id="MNCJ02000332">
    <property type="protein sequence ID" value="KAF5755898.1"/>
    <property type="molecule type" value="Genomic_DNA"/>
</dbReference>
<gene>
    <name evidence="1" type="ORF">HanXRQr2_Chr17g0808211</name>
</gene>
<accession>A0A9K3DJQ8</accession>
<keyword evidence="2" id="KW-1185">Reference proteome</keyword>
<organism evidence="1 2">
    <name type="scientific">Helianthus annuus</name>
    <name type="common">Common sunflower</name>
    <dbReference type="NCBI Taxonomy" id="4232"/>
    <lineage>
        <taxon>Eukaryota</taxon>
        <taxon>Viridiplantae</taxon>
        <taxon>Streptophyta</taxon>
        <taxon>Embryophyta</taxon>
        <taxon>Tracheophyta</taxon>
        <taxon>Spermatophyta</taxon>
        <taxon>Magnoliopsida</taxon>
        <taxon>eudicotyledons</taxon>
        <taxon>Gunneridae</taxon>
        <taxon>Pentapetalae</taxon>
        <taxon>asterids</taxon>
        <taxon>campanulids</taxon>
        <taxon>Asterales</taxon>
        <taxon>Asteraceae</taxon>
        <taxon>Asteroideae</taxon>
        <taxon>Heliantheae alliance</taxon>
        <taxon>Heliantheae</taxon>
        <taxon>Helianthus</taxon>
    </lineage>
</organism>
<dbReference type="Proteomes" id="UP000215914">
    <property type="component" value="Unassembled WGS sequence"/>
</dbReference>
<reference evidence="1" key="2">
    <citation type="submission" date="2020-06" db="EMBL/GenBank/DDBJ databases">
        <title>Helianthus annuus Genome sequencing and assembly Release 2.</title>
        <authorList>
            <person name="Gouzy J."/>
            <person name="Langlade N."/>
            <person name="Munos S."/>
        </authorList>
    </citation>
    <scope>NUCLEOTIDE SEQUENCE</scope>
    <source>
        <tissue evidence="1">Leaves</tissue>
    </source>
</reference>
<dbReference type="AlphaFoldDB" id="A0A9K3DJQ8"/>
<protein>
    <submittedName>
        <fullName evidence="1">Uncharacterized protein</fullName>
    </submittedName>
</protein>
<comment type="caution">
    <text evidence="1">The sequence shown here is derived from an EMBL/GenBank/DDBJ whole genome shotgun (WGS) entry which is preliminary data.</text>
</comment>
<sequence>MLALSACSIEYVLGTSCHCNLFLGTQFYNPCISTLTISVVNYPGLIQALEAVSA</sequence>
<evidence type="ECO:0000313" key="1">
    <source>
        <dbReference type="EMBL" id="KAF5755898.1"/>
    </source>
</evidence>
<dbReference type="Gramene" id="mRNA:HanXRQr2_Chr17g0808211">
    <property type="protein sequence ID" value="mRNA:HanXRQr2_Chr17g0808211"/>
    <property type="gene ID" value="HanXRQr2_Chr17g0808211"/>
</dbReference>